<comment type="caution">
    <text evidence="1">The sequence shown here is derived from an EMBL/GenBank/DDBJ whole genome shotgun (WGS) entry which is preliminary data.</text>
</comment>
<reference evidence="1 2" key="1">
    <citation type="submission" date="2011-04" db="EMBL/GenBank/DDBJ databases">
        <authorList>
            <person name="Muzny D."/>
            <person name="Qin X."/>
            <person name="Deng J."/>
            <person name="Jiang H."/>
            <person name="Liu Y."/>
            <person name="Qu J."/>
            <person name="Song X.-Z."/>
            <person name="Zhang L."/>
            <person name="Thornton R."/>
            <person name="Coyle M."/>
            <person name="Francisco L."/>
            <person name="Jackson L."/>
            <person name="Javaid M."/>
            <person name="Korchina V."/>
            <person name="Kovar C."/>
            <person name="Mata R."/>
            <person name="Mathew T."/>
            <person name="Ngo R."/>
            <person name="Nguyen L."/>
            <person name="Nguyen N."/>
            <person name="Okwuonu G."/>
            <person name="Ongeri F."/>
            <person name="Pham C."/>
            <person name="Simmons D."/>
            <person name="Wilczek-Boney K."/>
            <person name="Hale W."/>
            <person name="Jakkamsetti A."/>
            <person name="Pham P."/>
            <person name="Ruth R."/>
            <person name="San Lucas F."/>
            <person name="Warren J."/>
            <person name="Zhang J."/>
            <person name="Zhao Z."/>
            <person name="Zhou C."/>
            <person name="Zhu D."/>
            <person name="Lee S."/>
            <person name="Bess C."/>
            <person name="Blankenburg K."/>
            <person name="Forbes L."/>
            <person name="Fu Q."/>
            <person name="Gubbala S."/>
            <person name="Hirani K."/>
            <person name="Jayaseelan J.C."/>
            <person name="Lara F."/>
            <person name="Munidasa M."/>
            <person name="Palculict T."/>
            <person name="Patil S."/>
            <person name="Pu L.-L."/>
            <person name="Saada N."/>
            <person name="Tang L."/>
            <person name="Weissenberger G."/>
            <person name="Zhu Y."/>
            <person name="Hemphill L."/>
            <person name="Shang Y."/>
            <person name="Youmans B."/>
            <person name="Ayvaz T."/>
            <person name="Ross M."/>
            <person name="Santibanez J."/>
            <person name="Aqrawi P."/>
            <person name="Gross S."/>
            <person name="Joshi V."/>
            <person name="Fowler G."/>
            <person name="Nazareth L."/>
            <person name="Reid J."/>
            <person name="Worley K."/>
            <person name="Petrosino J."/>
            <person name="Highlander S."/>
            <person name="Gibbs R."/>
        </authorList>
    </citation>
    <scope>NUCLEOTIDE SEQUENCE [LARGE SCALE GENOMIC DNA]</scope>
    <source>
        <strain evidence="1 2">DSM 2778</strain>
    </source>
</reference>
<evidence type="ECO:0000313" key="2">
    <source>
        <dbReference type="Proteomes" id="UP000004067"/>
    </source>
</evidence>
<protein>
    <submittedName>
        <fullName evidence="1">Uncharacterized protein</fullName>
    </submittedName>
</protein>
<gene>
    <name evidence="1" type="ORF">HMPREF9081_2275</name>
</gene>
<dbReference type="STRING" id="888060.HMPREF9081_2275"/>
<organism evidence="1 2">
    <name type="scientific">Centipeda periodontii DSM 2778</name>
    <dbReference type="NCBI Taxonomy" id="888060"/>
    <lineage>
        <taxon>Bacteria</taxon>
        <taxon>Bacillati</taxon>
        <taxon>Bacillota</taxon>
        <taxon>Negativicutes</taxon>
        <taxon>Selenomonadales</taxon>
        <taxon>Selenomonadaceae</taxon>
        <taxon>Centipeda</taxon>
    </lineage>
</organism>
<proteinExistence type="predicted"/>
<dbReference type="HOGENOM" id="CLU_214258_0_0_9"/>
<dbReference type="EMBL" id="AFHQ01000056">
    <property type="protein sequence ID" value="EGK57438.1"/>
    <property type="molecule type" value="Genomic_DNA"/>
</dbReference>
<accession>F5RQ00</accession>
<dbReference type="AlphaFoldDB" id="F5RQ00"/>
<sequence>MAQIFWSCQGNKPDTEECSVEDLLTQAGRKRCVKMAWLNLSVIPLSVYFLGG</sequence>
<evidence type="ECO:0000313" key="1">
    <source>
        <dbReference type="EMBL" id="EGK57438.1"/>
    </source>
</evidence>
<dbReference type="Proteomes" id="UP000004067">
    <property type="component" value="Unassembled WGS sequence"/>
</dbReference>
<keyword evidence="2" id="KW-1185">Reference proteome</keyword>
<name>F5RQ00_9FIRM</name>